<dbReference type="AlphaFoldDB" id="A0AAQ3KZ36"/>
<gene>
    <name evidence="11" type="ORF">Cni_G24479</name>
</gene>
<keyword evidence="3" id="KW-0150">Chloroplast</keyword>
<evidence type="ECO:0000256" key="9">
    <source>
        <dbReference type="SAM" id="Phobius"/>
    </source>
</evidence>
<comment type="subcellular location">
    <subcellularLocation>
        <location evidence="1">Plastid</location>
        <location evidence="1">Chloroplast membrane</location>
        <topology evidence="1">Multi-pass membrane protein</topology>
    </subcellularLocation>
</comment>
<accession>A0AAQ3KZ36</accession>
<dbReference type="EMBL" id="CP136897">
    <property type="protein sequence ID" value="WOL15698.1"/>
    <property type="molecule type" value="Genomic_DNA"/>
</dbReference>
<dbReference type="Pfam" id="PF03151">
    <property type="entry name" value="TPT"/>
    <property type="match status" value="1"/>
</dbReference>
<feature type="transmembrane region" description="Helical" evidence="9">
    <location>
        <begin position="224"/>
        <end position="243"/>
    </location>
</feature>
<evidence type="ECO:0000256" key="1">
    <source>
        <dbReference type="ARBA" id="ARBA00004508"/>
    </source>
</evidence>
<dbReference type="InterPro" id="IPR050186">
    <property type="entry name" value="TPT_transporter"/>
</dbReference>
<protein>
    <submittedName>
        <fullName evidence="11">Glucose-6-phosphate/phosphate translocator 2, chloroplastic-like</fullName>
    </submittedName>
</protein>
<feature type="transmembrane region" description="Helical" evidence="9">
    <location>
        <begin position="280"/>
        <end position="302"/>
    </location>
</feature>
<keyword evidence="6" id="KW-0809">Transit peptide</keyword>
<keyword evidence="2" id="KW-0813">Transport</keyword>
<keyword evidence="4" id="KW-0934">Plastid</keyword>
<feature type="domain" description="Sugar phosphate transporter" evidence="10">
    <location>
        <begin position="107"/>
        <end position="395"/>
    </location>
</feature>
<evidence type="ECO:0000256" key="2">
    <source>
        <dbReference type="ARBA" id="ARBA00022448"/>
    </source>
</evidence>
<dbReference type="GO" id="GO:0015718">
    <property type="term" value="P:monocarboxylic acid transport"/>
    <property type="evidence" value="ECO:0007669"/>
    <property type="project" value="UniProtKB-ARBA"/>
</dbReference>
<proteinExistence type="predicted"/>
<dbReference type="PANTHER" id="PTHR11132">
    <property type="entry name" value="SOLUTE CARRIER FAMILY 35"/>
    <property type="match status" value="1"/>
</dbReference>
<keyword evidence="12" id="KW-1185">Reference proteome</keyword>
<dbReference type="GO" id="GO:0046943">
    <property type="term" value="F:carboxylic acid transmembrane transporter activity"/>
    <property type="evidence" value="ECO:0007669"/>
    <property type="project" value="UniProtKB-ARBA"/>
</dbReference>
<feature type="transmembrane region" description="Helical" evidence="9">
    <location>
        <begin position="137"/>
        <end position="156"/>
    </location>
</feature>
<reference evidence="11 12" key="1">
    <citation type="submission" date="2023-10" db="EMBL/GenBank/DDBJ databases">
        <title>Chromosome-scale genome assembly provides insights into flower coloration mechanisms of Canna indica.</title>
        <authorList>
            <person name="Li C."/>
        </authorList>
    </citation>
    <scope>NUCLEOTIDE SEQUENCE [LARGE SCALE GENOMIC DNA]</scope>
    <source>
        <tissue evidence="11">Flower</tissue>
    </source>
</reference>
<organism evidence="11 12">
    <name type="scientific">Canna indica</name>
    <name type="common">Indian-shot</name>
    <dbReference type="NCBI Taxonomy" id="4628"/>
    <lineage>
        <taxon>Eukaryota</taxon>
        <taxon>Viridiplantae</taxon>
        <taxon>Streptophyta</taxon>
        <taxon>Embryophyta</taxon>
        <taxon>Tracheophyta</taxon>
        <taxon>Spermatophyta</taxon>
        <taxon>Magnoliopsida</taxon>
        <taxon>Liliopsida</taxon>
        <taxon>Zingiberales</taxon>
        <taxon>Cannaceae</taxon>
        <taxon>Canna</taxon>
    </lineage>
</organism>
<sequence>MISSVTHPSAAPGVADLVRHKSPLLRPRIAPIPSVSAIRTPNLSLTSRKPLYLASAEDFGFGARDGTLSAAKRRGLIVKCEAYEADKSDSVEVSPEETRSASAQKVKIGIYFATWWALNVVFNIYNKKVLNAFPYPWLTSTLSLATGSLMMLISWATRIAEPPKTDFNFWKALAPVAVAHTIGHVAATVSMSKVAVSFTHIIKSGEPAFSVLVSRFLLGETFPAQVYLSLVPIIGGCALAAVTELNFNMTGFMGAMISNLAFVFRNIFSKRGMKGTSVSGMNYYACLSMLSLLILTPFAIAVEGPQMWAAGWQTALSQIGPNFIWWVAAQSVFYHLYNQVSYMSLDQISPLTFSIGNTMKRISVIVSSIIIFHTPVQPINALGAAIAILGTFLYSQAKL</sequence>
<dbReference type="InterPro" id="IPR004696">
    <property type="entry name" value="Tpt_PEP_transl"/>
</dbReference>
<keyword evidence="8 9" id="KW-0472">Membrane</keyword>
<evidence type="ECO:0000256" key="3">
    <source>
        <dbReference type="ARBA" id="ARBA00022528"/>
    </source>
</evidence>
<dbReference type="NCBIfam" id="TIGR00817">
    <property type="entry name" value="tpt"/>
    <property type="match status" value="1"/>
</dbReference>
<keyword evidence="5 9" id="KW-0812">Transmembrane</keyword>
<dbReference type="InterPro" id="IPR004853">
    <property type="entry name" value="Sugar_P_trans_dom"/>
</dbReference>
<keyword evidence="7 9" id="KW-1133">Transmembrane helix</keyword>
<name>A0AAQ3KZ36_9LILI</name>
<evidence type="ECO:0000313" key="11">
    <source>
        <dbReference type="EMBL" id="WOL15698.1"/>
    </source>
</evidence>
<evidence type="ECO:0000256" key="7">
    <source>
        <dbReference type="ARBA" id="ARBA00022989"/>
    </source>
</evidence>
<feature type="transmembrane region" description="Helical" evidence="9">
    <location>
        <begin position="378"/>
        <end position="395"/>
    </location>
</feature>
<dbReference type="GO" id="GO:0031969">
    <property type="term" value="C:chloroplast membrane"/>
    <property type="evidence" value="ECO:0007669"/>
    <property type="project" value="UniProtKB-SubCell"/>
</dbReference>
<evidence type="ECO:0000256" key="6">
    <source>
        <dbReference type="ARBA" id="ARBA00022946"/>
    </source>
</evidence>
<dbReference type="Proteomes" id="UP001327560">
    <property type="component" value="Chromosome 8"/>
</dbReference>
<evidence type="ECO:0000259" key="10">
    <source>
        <dbReference type="Pfam" id="PF03151"/>
    </source>
</evidence>
<dbReference type="GO" id="GO:0015605">
    <property type="term" value="F:organophosphate ester transmembrane transporter activity"/>
    <property type="evidence" value="ECO:0007669"/>
    <property type="project" value="UniProtKB-ARBA"/>
</dbReference>
<evidence type="ECO:0000256" key="8">
    <source>
        <dbReference type="ARBA" id="ARBA00023136"/>
    </source>
</evidence>
<evidence type="ECO:0000313" key="12">
    <source>
        <dbReference type="Proteomes" id="UP001327560"/>
    </source>
</evidence>
<dbReference type="InterPro" id="IPR037185">
    <property type="entry name" value="EmrE-like"/>
</dbReference>
<evidence type="ECO:0000256" key="5">
    <source>
        <dbReference type="ARBA" id="ARBA00022692"/>
    </source>
</evidence>
<feature type="transmembrane region" description="Helical" evidence="9">
    <location>
        <begin position="108"/>
        <end position="125"/>
    </location>
</feature>
<feature type="transmembrane region" description="Helical" evidence="9">
    <location>
        <begin position="322"/>
        <end position="338"/>
    </location>
</feature>
<dbReference type="SUPFAM" id="SSF103481">
    <property type="entry name" value="Multidrug resistance efflux transporter EmrE"/>
    <property type="match status" value="1"/>
</dbReference>
<evidence type="ECO:0000256" key="4">
    <source>
        <dbReference type="ARBA" id="ARBA00022640"/>
    </source>
</evidence>